<dbReference type="EMBL" id="VIKS01000004">
    <property type="protein sequence ID" value="TQV88498.1"/>
    <property type="molecule type" value="Genomic_DNA"/>
</dbReference>
<keyword evidence="2" id="KW-1185">Reference proteome</keyword>
<dbReference type="OrthoDB" id="9775333at2"/>
<proteinExistence type="predicted"/>
<name>A0A545UG98_9GAMM</name>
<dbReference type="PANTHER" id="PTHR35566">
    <property type="entry name" value="BLR3599 PROTEIN"/>
    <property type="match status" value="1"/>
</dbReference>
<organism evidence="1 2">
    <name type="scientific">Aliikangiella coralliicola</name>
    <dbReference type="NCBI Taxonomy" id="2592383"/>
    <lineage>
        <taxon>Bacteria</taxon>
        <taxon>Pseudomonadati</taxon>
        <taxon>Pseudomonadota</taxon>
        <taxon>Gammaproteobacteria</taxon>
        <taxon>Oceanospirillales</taxon>
        <taxon>Pleioneaceae</taxon>
        <taxon>Aliikangiella</taxon>
    </lineage>
</organism>
<dbReference type="RefSeq" id="WP_142893006.1">
    <property type="nucleotide sequence ID" value="NZ_ML660162.1"/>
</dbReference>
<evidence type="ECO:0000313" key="2">
    <source>
        <dbReference type="Proteomes" id="UP000315439"/>
    </source>
</evidence>
<evidence type="ECO:0000313" key="1">
    <source>
        <dbReference type="EMBL" id="TQV88498.1"/>
    </source>
</evidence>
<comment type="caution">
    <text evidence="1">The sequence shown here is derived from an EMBL/GenBank/DDBJ whole genome shotgun (WGS) entry which is preliminary data.</text>
</comment>
<dbReference type="Proteomes" id="UP000315439">
    <property type="component" value="Unassembled WGS sequence"/>
</dbReference>
<gene>
    <name evidence="1" type="ORF">FLL46_08210</name>
</gene>
<accession>A0A545UG98</accession>
<dbReference type="PANTHER" id="PTHR35566:SF1">
    <property type="entry name" value="TYPE VI SECRETION SYSTEM BASEPLATE COMPONENT TSSK1"/>
    <property type="match status" value="1"/>
</dbReference>
<dbReference type="AlphaFoldDB" id="A0A545UG98"/>
<protein>
    <recommendedName>
        <fullName evidence="3">Type VI secretion system baseplate subunit TssK</fullName>
    </recommendedName>
</protein>
<dbReference type="Pfam" id="PF05936">
    <property type="entry name" value="T6SS_VasE"/>
    <property type="match status" value="1"/>
</dbReference>
<reference evidence="1 2" key="1">
    <citation type="submission" date="2019-07" db="EMBL/GenBank/DDBJ databases">
        <title>Draft genome for Aliikangiella sp. M105.</title>
        <authorList>
            <person name="Wang G."/>
        </authorList>
    </citation>
    <scope>NUCLEOTIDE SEQUENCE [LARGE SCALE GENOMIC DNA]</scope>
    <source>
        <strain evidence="1 2">M105</strain>
    </source>
</reference>
<sequence length="446" mass="51090">MTMTQEALAPVKWEMGQPLLPQHLLAQEESLLGDASLRFQLKGLPSYGICRLNWDAAVLTQGCLQVTALRLLIQGYNRVVDYPSNAKIVSSPLELEKQHLPHVFCYVFEESASTQLRVDNYLPGSVKKINRRMLKIVLSCQQSLPQDYEVLLKTHVLIYQGSLGIFEQNNQGLWRLSDIVIPPLVQIGASPYLQKPLKQTKTLIRRFRASLTQKYSPQNLPRAHLHDVKLCMNSLQTTLRLIENLEFWDVAQGELQIHPYFVYESLQKLLSDISLFRGEWPEREPLVYQHNQLHVIFKHLFQQLLPRLKLDKTNAQTIELILENGIYSCTLPNDCVEKDSLYLIVTSSGKEQLNSDDLPKVSSKLRLQTLNDYSLRGIELAAVNQPTLGYEFGAHFQCFKLGNGSEREFIHREKSVGFFAQSALKPFDFYLHKKSSRSNDHAPMSN</sequence>
<dbReference type="NCBIfam" id="TIGR03353">
    <property type="entry name" value="VI_chp_4"/>
    <property type="match status" value="1"/>
</dbReference>
<dbReference type="InterPro" id="IPR010263">
    <property type="entry name" value="T6SS_TssK"/>
</dbReference>
<evidence type="ECO:0008006" key="3">
    <source>
        <dbReference type="Google" id="ProtNLM"/>
    </source>
</evidence>